<feature type="compositionally biased region" description="Gly residues" evidence="3">
    <location>
        <begin position="1193"/>
        <end position="1204"/>
    </location>
</feature>
<feature type="compositionally biased region" description="Polar residues" evidence="3">
    <location>
        <begin position="502"/>
        <end position="511"/>
    </location>
</feature>
<evidence type="ECO:0000313" key="4">
    <source>
        <dbReference type="EMBL" id="CEM37237.1"/>
    </source>
</evidence>
<feature type="compositionally biased region" description="Basic residues" evidence="3">
    <location>
        <begin position="334"/>
        <end position="349"/>
    </location>
</feature>
<dbReference type="Gene3D" id="1.25.40.10">
    <property type="entry name" value="Tetratricopeptide repeat domain"/>
    <property type="match status" value="3"/>
</dbReference>
<reference evidence="4" key="1">
    <citation type="submission" date="2014-11" db="EMBL/GenBank/DDBJ databases">
        <authorList>
            <person name="Otto D Thomas"/>
            <person name="Naeem Raeece"/>
        </authorList>
    </citation>
    <scope>NUCLEOTIDE SEQUENCE</scope>
</reference>
<feature type="compositionally biased region" description="Gly residues" evidence="3">
    <location>
        <begin position="205"/>
        <end position="216"/>
    </location>
</feature>
<feature type="region of interest" description="Disordered" evidence="3">
    <location>
        <begin position="549"/>
        <end position="677"/>
    </location>
</feature>
<name>A0A0G4H114_9ALVE</name>
<accession>A0A0G4H114</accession>
<keyword evidence="1" id="KW-0677">Repeat</keyword>
<dbReference type="AlphaFoldDB" id="A0A0G4H114"/>
<organism evidence="4">
    <name type="scientific">Chromera velia CCMP2878</name>
    <dbReference type="NCBI Taxonomy" id="1169474"/>
    <lineage>
        <taxon>Eukaryota</taxon>
        <taxon>Sar</taxon>
        <taxon>Alveolata</taxon>
        <taxon>Colpodellida</taxon>
        <taxon>Chromeraceae</taxon>
        <taxon>Chromera</taxon>
    </lineage>
</organism>
<feature type="region of interest" description="Disordered" evidence="3">
    <location>
        <begin position="170"/>
        <end position="216"/>
    </location>
</feature>
<evidence type="ECO:0008006" key="5">
    <source>
        <dbReference type="Google" id="ProtNLM"/>
    </source>
</evidence>
<feature type="region of interest" description="Disordered" evidence="3">
    <location>
        <begin position="492"/>
        <end position="525"/>
    </location>
</feature>
<dbReference type="PANTHER" id="PTHR45641:SF19">
    <property type="entry name" value="NEPHROCYSTIN-3"/>
    <property type="match status" value="1"/>
</dbReference>
<feature type="compositionally biased region" description="Low complexity" evidence="3">
    <location>
        <begin position="281"/>
        <end position="311"/>
    </location>
</feature>
<protein>
    <recommendedName>
        <fullName evidence="5">MalT-like TPR region domain-containing protein</fullName>
    </recommendedName>
</protein>
<sequence length="1231" mass="133472">MPEQTRRSAADTWLHAITYFNTGCVRFVVGDFARAVTYLKHAIGLEEKCQEERTVRASTHINMAAALLASMRANDAVAHALKAITLADPNSCPEGGLGGSFPASPLCVDRKRACLLDPFAALMLACGLQTLGVAFHKLGAPRLAVRYLTDAEAVALGVLGGDHPLRLQARDGKSDIEALTGQAEDEEERSGRREKRGGGKERGRAGGLGGAGGRGGSLWRPKWAEYWVDPPCSGSGDSPVTCRKGRSPAMSRMGRVARRVLRGCVCGEAEGRRSPSRPPIGVSSTLGSDESSSSGSGSEPSSGSSASSSSCQDRDRDRSRRRDRDSRRREKEKSGRHRRDRGKKGRKCRKESPLSSRRHIATGPDDLCRDCGTTPARCVSYRPPHKAPPAPVPAPPPVQRVRDVPTSTNDFDGPADRKWVESLASEVASIKQALQMQNKLAAEAQQVTTSNTIMHYMQQLTRDVHDLKHPTLGGKPFRDCNNANCNQVDKDGIGPNDHCSRTGDTVSSRVSGINPFNDPENLQKPCKQQAAANTLAALTKQKLQQKTYLTDRLNSLPRGRRRMADGGEDSDFSDSDDDHAPQCSHRSQRQHSPGRAGHSPIKPIHHPMCVFSPRHKSCPARGMNPDIDTPRPMPPPHFGDPDTRSMGHSPGPQPSVCGVRQVPTLPTHPGAVGLRPPPPNVDGSYPLTGYPVASPSLFQQDAFAPQPKNTRPPAAAAKVTFGDLEVPVTGDQESLRQAAELLSAAARHEHDGFVDRALTCARRALQIKERVLGQTSEALAPILMRVARCESVLGQWDSAATNLFKAVGILREHRGERHTETAEALQQLGGVLFKQGGGRDRLEEAKNCLVQATAIKAEAMGGNHIQVGVLLTQTGRVCLEIEDLSAALEAYSSGVRIVANALGNDRPELGDALYGLGLVHLRLVLSGKARENFEDCFDIRRRHFERKYGKGMVTFSEQKNKGALSSRTKEKREAAGELLKVKMKLAACLEQEGEISDALDMLHDLLKDSLHTFGEFSDECAVLRWQLAPLVAQVGNKGGAIRLVQKALPLREAMLGTHHPDIIAMKQMAAQWNHERIVPVPGAGPNEEGGITMNTSPGLRTQAGVRKPVIKPGFSSRSLKEIRLHGQGPDFSPPDQFFRSQEYRNAVQLGKAVRSSKKNQFDRKDTRWGREYDDSEEALLRAHLRTGTVVPGPRGGGGATGVGAGAATSWEGSGGSSQSVSQHIWGWKDWR</sequence>
<dbReference type="InterPro" id="IPR019734">
    <property type="entry name" value="TPR_rpt"/>
</dbReference>
<gene>
    <name evidence="4" type="ORF">Cvel_5524</name>
</gene>
<dbReference type="VEuPathDB" id="CryptoDB:Cvel_5524"/>
<feature type="region of interest" description="Disordered" evidence="3">
    <location>
        <begin position="1187"/>
        <end position="1231"/>
    </location>
</feature>
<evidence type="ECO:0000256" key="1">
    <source>
        <dbReference type="ARBA" id="ARBA00022737"/>
    </source>
</evidence>
<feature type="compositionally biased region" description="Acidic residues" evidence="3">
    <location>
        <begin position="566"/>
        <end position="577"/>
    </location>
</feature>
<feature type="compositionally biased region" description="Basic and acidic residues" evidence="3">
    <location>
        <begin position="312"/>
        <end position="333"/>
    </location>
</feature>
<proteinExistence type="predicted"/>
<feature type="region of interest" description="Disordered" evidence="3">
    <location>
        <begin position="233"/>
        <end position="254"/>
    </location>
</feature>
<dbReference type="InterPro" id="IPR011990">
    <property type="entry name" value="TPR-like_helical_dom_sf"/>
</dbReference>
<keyword evidence="2" id="KW-0802">TPR repeat</keyword>
<evidence type="ECO:0000256" key="2">
    <source>
        <dbReference type="ARBA" id="ARBA00022803"/>
    </source>
</evidence>
<dbReference type="SMART" id="SM00028">
    <property type="entry name" value="TPR"/>
    <property type="match status" value="7"/>
</dbReference>
<evidence type="ECO:0000256" key="3">
    <source>
        <dbReference type="SAM" id="MobiDB-lite"/>
    </source>
</evidence>
<dbReference type="PANTHER" id="PTHR45641">
    <property type="entry name" value="TETRATRICOPEPTIDE REPEAT PROTEIN (AFU_ORTHOLOGUE AFUA_6G03870)"/>
    <property type="match status" value="1"/>
</dbReference>
<dbReference type="SUPFAM" id="SSF48452">
    <property type="entry name" value="TPR-like"/>
    <property type="match status" value="3"/>
</dbReference>
<feature type="region of interest" description="Disordered" evidence="3">
    <location>
        <begin position="269"/>
        <end position="367"/>
    </location>
</feature>
<dbReference type="EMBL" id="CDMZ01001765">
    <property type="protein sequence ID" value="CEM37237.1"/>
    <property type="molecule type" value="Genomic_DNA"/>
</dbReference>